<comment type="caution">
    <text evidence="2">The sequence shown here is derived from an EMBL/GenBank/DDBJ whole genome shotgun (WGS) entry which is preliminary data.</text>
</comment>
<dbReference type="AlphaFoldDB" id="A0A7X0D5Z7"/>
<dbReference type="GO" id="GO:0016787">
    <property type="term" value="F:hydrolase activity"/>
    <property type="evidence" value="ECO:0007669"/>
    <property type="project" value="UniProtKB-KW"/>
</dbReference>
<dbReference type="RefSeq" id="WP_221308091.1">
    <property type="nucleotide sequence ID" value="NZ_JACHDS010000001.1"/>
</dbReference>
<dbReference type="EC" id="3.1.21.-" evidence="2"/>
<name>A0A7X0D5Z7_9ACTN</name>
<reference evidence="2 3" key="1">
    <citation type="submission" date="2020-08" db="EMBL/GenBank/DDBJ databases">
        <title>Sequencing the genomes of 1000 actinobacteria strains.</title>
        <authorList>
            <person name="Klenk H.-P."/>
        </authorList>
    </citation>
    <scope>NUCLEOTIDE SEQUENCE [LARGE SCALE GENOMIC DNA]</scope>
    <source>
        <strain evidence="2 3">DSM 46659</strain>
    </source>
</reference>
<evidence type="ECO:0000313" key="3">
    <source>
        <dbReference type="Proteomes" id="UP000546642"/>
    </source>
</evidence>
<dbReference type="EMBL" id="JACHDS010000001">
    <property type="protein sequence ID" value="MBB6172191.1"/>
    <property type="molecule type" value="Genomic_DNA"/>
</dbReference>
<sequence>MSRPGKPTCTQCRTRANRDLRQRRGNSHRQGYGRAHRQRFRQGVLTRDRICVVCRRAPATEADHYPLDRKTLTQMGLNPNDPEYGRGLCHSCHSSESARHQPGGWWKGAPW</sequence>
<gene>
    <name evidence="2" type="ORF">HNR23_002251</name>
</gene>
<keyword evidence="3" id="KW-1185">Reference proteome</keyword>
<keyword evidence="2" id="KW-0378">Hydrolase</keyword>
<proteinExistence type="predicted"/>
<evidence type="ECO:0000313" key="2">
    <source>
        <dbReference type="EMBL" id="MBB6172191.1"/>
    </source>
</evidence>
<dbReference type="Proteomes" id="UP000546642">
    <property type="component" value="Unassembled WGS sequence"/>
</dbReference>
<protein>
    <submittedName>
        <fullName evidence="2">5-methylcytosine-specific restriction protein A</fullName>
        <ecNumber evidence="2">3.1.21.-</ecNumber>
    </submittedName>
</protein>
<feature type="region of interest" description="Disordered" evidence="1">
    <location>
        <begin position="92"/>
        <end position="111"/>
    </location>
</feature>
<feature type="region of interest" description="Disordered" evidence="1">
    <location>
        <begin position="1"/>
        <end position="39"/>
    </location>
</feature>
<evidence type="ECO:0000256" key="1">
    <source>
        <dbReference type="SAM" id="MobiDB-lite"/>
    </source>
</evidence>
<accession>A0A7X0D5Z7</accession>
<organism evidence="2 3">
    <name type="scientific">Nocardiopsis mwathae</name>
    <dbReference type="NCBI Taxonomy" id="1472723"/>
    <lineage>
        <taxon>Bacteria</taxon>
        <taxon>Bacillati</taxon>
        <taxon>Actinomycetota</taxon>
        <taxon>Actinomycetes</taxon>
        <taxon>Streptosporangiales</taxon>
        <taxon>Nocardiopsidaceae</taxon>
        <taxon>Nocardiopsis</taxon>
    </lineage>
</organism>